<proteinExistence type="inferred from homology"/>
<dbReference type="SUPFAM" id="SSF51735">
    <property type="entry name" value="NAD(P)-binding Rossmann-fold domains"/>
    <property type="match status" value="1"/>
</dbReference>
<dbReference type="InterPro" id="IPR029753">
    <property type="entry name" value="D-isomer_DH_CS"/>
</dbReference>
<evidence type="ECO:0000256" key="2">
    <source>
        <dbReference type="ARBA" id="ARBA00023002"/>
    </source>
</evidence>
<gene>
    <name evidence="6" type="ORF">UFOPK3789_01208</name>
</gene>
<evidence type="ECO:0000259" key="4">
    <source>
        <dbReference type="Pfam" id="PF00389"/>
    </source>
</evidence>
<dbReference type="SUPFAM" id="SSF52283">
    <property type="entry name" value="Formate/glycerate dehydrogenase catalytic domain-like"/>
    <property type="match status" value="1"/>
</dbReference>
<dbReference type="Pfam" id="PF02826">
    <property type="entry name" value="2-Hacid_dh_C"/>
    <property type="match status" value="1"/>
</dbReference>
<dbReference type="InterPro" id="IPR006140">
    <property type="entry name" value="D-isomer_DH_NAD-bd"/>
</dbReference>
<dbReference type="InterPro" id="IPR006139">
    <property type="entry name" value="D-isomer_2_OHA_DH_cat_dom"/>
</dbReference>
<evidence type="ECO:0000259" key="5">
    <source>
        <dbReference type="Pfam" id="PF02826"/>
    </source>
</evidence>
<dbReference type="GO" id="GO:0051287">
    <property type="term" value="F:NAD binding"/>
    <property type="evidence" value="ECO:0007669"/>
    <property type="project" value="InterPro"/>
</dbReference>
<keyword evidence="2" id="KW-0560">Oxidoreductase</keyword>
<dbReference type="CDD" id="cd05301">
    <property type="entry name" value="GDH"/>
    <property type="match status" value="1"/>
</dbReference>
<dbReference type="GO" id="GO:0016618">
    <property type="term" value="F:hydroxypyruvate reductase [NAD(P)H] activity"/>
    <property type="evidence" value="ECO:0007669"/>
    <property type="project" value="TreeGrafter"/>
</dbReference>
<dbReference type="InterPro" id="IPR036291">
    <property type="entry name" value="NAD(P)-bd_dom_sf"/>
</dbReference>
<evidence type="ECO:0000256" key="1">
    <source>
        <dbReference type="ARBA" id="ARBA00005854"/>
    </source>
</evidence>
<accession>A0A6J7L1X6</accession>
<dbReference type="PANTHER" id="PTHR10996:SF257">
    <property type="entry name" value="GLYOXYLATE REDUCTASE 1"/>
    <property type="match status" value="1"/>
</dbReference>
<dbReference type="Gene3D" id="3.40.50.720">
    <property type="entry name" value="NAD(P)-binding Rossmann-like Domain"/>
    <property type="match status" value="2"/>
</dbReference>
<sequence length="321" mass="33421">MARVTVTRLLPDGGTAPLIAAGHEVITNDSDTAFSHSALCDAARDNAALVTLLTDRIDSEVLEAGASGGRLRVVANVAVGYDNIDLAAATRLGIAVTNTPGVLDETTADTTMMLILSASRLASEAEADLRSGSWAATGGWSINQYLGHDVHGATLGLVGYGRIGRSVARRAAGFGMNVIHHTPSDTGEAGWTEDLDVLLAASDVVSIHVPLKDSTRHLIDRARLAKMQSSAVLVNTSRGPVVDEEALADALHAGRLFAAGIDVYENEPIVHPRLLSAPRTVLLPHIGSGSIATRTRMATLACEGAAAVLAGERPPNLVVNR</sequence>
<dbReference type="EMBL" id="CAFBNL010000089">
    <property type="protein sequence ID" value="CAB4959704.1"/>
    <property type="molecule type" value="Genomic_DNA"/>
</dbReference>
<dbReference type="GO" id="GO:0005829">
    <property type="term" value="C:cytosol"/>
    <property type="evidence" value="ECO:0007669"/>
    <property type="project" value="TreeGrafter"/>
</dbReference>
<reference evidence="6" key="1">
    <citation type="submission" date="2020-05" db="EMBL/GenBank/DDBJ databases">
        <authorList>
            <person name="Chiriac C."/>
            <person name="Salcher M."/>
            <person name="Ghai R."/>
            <person name="Kavagutti S V."/>
        </authorList>
    </citation>
    <scope>NUCLEOTIDE SEQUENCE</scope>
</reference>
<dbReference type="GO" id="GO:0030267">
    <property type="term" value="F:glyoxylate reductase (NADPH) activity"/>
    <property type="evidence" value="ECO:0007669"/>
    <property type="project" value="TreeGrafter"/>
</dbReference>
<dbReference type="AlphaFoldDB" id="A0A6J7L1X6"/>
<dbReference type="InterPro" id="IPR050223">
    <property type="entry name" value="D-isomer_2-hydroxyacid_DH"/>
</dbReference>
<keyword evidence="3" id="KW-0520">NAD</keyword>
<feature type="domain" description="D-isomer specific 2-hydroxyacid dehydrogenase NAD-binding" evidence="5">
    <location>
        <begin position="112"/>
        <end position="287"/>
    </location>
</feature>
<dbReference type="PROSITE" id="PS00670">
    <property type="entry name" value="D_2_HYDROXYACID_DH_2"/>
    <property type="match status" value="1"/>
</dbReference>
<evidence type="ECO:0000256" key="3">
    <source>
        <dbReference type="ARBA" id="ARBA00023027"/>
    </source>
</evidence>
<dbReference type="PANTHER" id="PTHR10996">
    <property type="entry name" value="2-HYDROXYACID DEHYDROGENASE-RELATED"/>
    <property type="match status" value="1"/>
</dbReference>
<dbReference type="FunFam" id="3.40.50.720:FF:000203">
    <property type="entry name" value="D-3-phosphoglycerate dehydrogenase (SerA)"/>
    <property type="match status" value="1"/>
</dbReference>
<dbReference type="Pfam" id="PF00389">
    <property type="entry name" value="2-Hacid_dh"/>
    <property type="match status" value="1"/>
</dbReference>
<name>A0A6J7L1X6_9ZZZZ</name>
<organism evidence="6">
    <name type="scientific">freshwater metagenome</name>
    <dbReference type="NCBI Taxonomy" id="449393"/>
    <lineage>
        <taxon>unclassified sequences</taxon>
        <taxon>metagenomes</taxon>
        <taxon>ecological metagenomes</taxon>
    </lineage>
</organism>
<feature type="domain" description="D-isomer specific 2-hydroxyacid dehydrogenase catalytic" evidence="4">
    <location>
        <begin position="19"/>
        <end position="318"/>
    </location>
</feature>
<dbReference type="PROSITE" id="PS00671">
    <property type="entry name" value="D_2_HYDROXYACID_DH_3"/>
    <property type="match status" value="1"/>
</dbReference>
<protein>
    <submittedName>
        <fullName evidence="6">Unannotated protein</fullName>
    </submittedName>
</protein>
<comment type="similarity">
    <text evidence="1">Belongs to the D-isomer specific 2-hydroxyacid dehydrogenase family.</text>
</comment>
<evidence type="ECO:0000313" key="6">
    <source>
        <dbReference type="EMBL" id="CAB4959704.1"/>
    </source>
</evidence>